<protein>
    <submittedName>
        <fullName evidence="2">Uncharacterized protein</fullName>
    </submittedName>
</protein>
<organism evidence="2 3">
    <name type="scientific">Desulfovibrio litoralis DSM 11393</name>
    <dbReference type="NCBI Taxonomy" id="1121455"/>
    <lineage>
        <taxon>Bacteria</taxon>
        <taxon>Pseudomonadati</taxon>
        <taxon>Thermodesulfobacteriota</taxon>
        <taxon>Desulfovibrionia</taxon>
        <taxon>Desulfovibrionales</taxon>
        <taxon>Desulfovibrionaceae</taxon>
        <taxon>Desulfovibrio</taxon>
    </lineage>
</organism>
<keyword evidence="1" id="KW-0472">Membrane</keyword>
<dbReference type="Proteomes" id="UP000186469">
    <property type="component" value="Unassembled WGS sequence"/>
</dbReference>
<evidence type="ECO:0000313" key="3">
    <source>
        <dbReference type="Proteomes" id="UP000186469"/>
    </source>
</evidence>
<dbReference type="EMBL" id="FRDI01000002">
    <property type="protein sequence ID" value="SHN51080.1"/>
    <property type="molecule type" value="Genomic_DNA"/>
</dbReference>
<reference evidence="2 3" key="1">
    <citation type="submission" date="2016-12" db="EMBL/GenBank/DDBJ databases">
        <authorList>
            <person name="Song W.-J."/>
            <person name="Kurnit D.M."/>
        </authorList>
    </citation>
    <scope>NUCLEOTIDE SEQUENCE [LARGE SCALE GENOMIC DNA]</scope>
    <source>
        <strain evidence="2 3">DSM 11393</strain>
    </source>
</reference>
<sequence>MTANKIYYGLMIVNLLFGEIILFNIKSDWLLHLSFSTSAIFIFTFFKKSIDHPQNKASECFFYGPIISCLIALCGFFLVFFGMSISDFSFHGVWALILHIFKNIFISLVGALLGSIFAGWFIAFFIVINTIGLFLYYKIMLKNSAHNHNKV</sequence>
<keyword evidence="1" id="KW-0812">Transmembrane</keyword>
<feature type="transmembrane region" description="Helical" evidence="1">
    <location>
        <begin position="29"/>
        <end position="46"/>
    </location>
</feature>
<feature type="transmembrane region" description="Helical" evidence="1">
    <location>
        <begin position="93"/>
        <end position="113"/>
    </location>
</feature>
<accession>A0A1M7RY33</accession>
<evidence type="ECO:0000256" key="1">
    <source>
        <dbReference type="SAM" id="Phobius"/>
    </source>
</evidence>
<gene>
    <name evidence="2" type="ORF">SAMN02745728_00316</name>
</gene>
<feature type="transmembrane region" description="Helical" evidence="1">
    <location>
        <begin position="61"/>
        <end position="81"/>
    </location>
</feature>
<keyword evidence="1" id="KW-1133">Transmembrane helix</keyword>
<feature type="transmembrane region" description="Helical" evidence="1">
    <location>
        <begin position="6"/>
        <end position="22"/>
    </location>
</feature>
<dbReference type="RefSeq" id="WP_072695799.1">
    <property type="nucleotide sequence ID" value="NZ_FRDI01000002.1"/>
</dbReference>
<dbReference type="STRING" id="1121455.SAMN02745728_00316"/>
<keyword evidence="3" id="KW-1185">Reference proteome</keyword>
<dbReference type="AlphaFoldDB" id="A0A1M7RY33"/>
<proteinExistence type="predicted"/>
<name>A0A1M7RY33_9BACT</name>
<evidence type="ECO:0000313" key="2">
    <source>
        <dbReference type="EMBL" id="SHN51080.1"/>
    </source>
</evidence>
<feature type="transmembrane region" description="Helical" evidence="1">
    <location>
        <begin position="119"/>
        <end position="137"/>
    </location>
</feature>